<dbReference type="AlphaFoldDB" id="A0A2N5C6R0"/>
<dbReference type="InterPro" id="IPR013207">
    <property type="entry name" value="LGFP"/>
</dbReference>
<reference evidence="1 2" key="1">
    <citation type="submission" date="2017-12" db="EMBL/GenBank/DDBJ databases">
        <title>Genome sequence of the active heterotrophic nitrifier-denitrifier, Cupriavidus pauculus UM1.</title>
        <authorList>
            <person name="Putonti C."/>
            <person name="Castignetti D."/>
        </authorList>
    </citation>
    <scope>NUCLEOTIDE SEQUENCE [LARGE SCALE GENOMIC DNA]</scope>
    <source>
        <strain evidence="1 2">UM1</strain>
    </source>
</reference>
<dbReference type="Pfam" id="PF08310">
    <property type="entry name" value="LGFP"/>
    <property type="match status" value="2"/>
</dbReference>
<dbReference type="OrthoDB" id="66275at2"/>
<protein>
    <submittedName>
        <fullName evidence="1">Uncharacterized protein</fullName>
    </submittedName>
</protein>
<dbReference type="RefSeq" id="WP_101683974.1">
    <property type="nucleotide sequence ID" value="NZ_PJRP01000014.1"/>
</dbReference>
<dbReference type="EMBL" id="PJRP01000014">
    <property type="protein sequence ID" value="PLP97888.1"/>
    <property type="molecule type" value="Genomic_DNA"/>
</dbReference>
<organism evidence="1 2">
    <name type="scientific">Cupriavidus pauculus</name>
    <dbReference type="NCBI Taxonomy" id="82633"/>
    <lineage>
        <taxon>Bacteria</taxon>
        <taxon>Pseudomonadati</taxon>
        <taxon>Pseudomonadota</taxon>
        <taxon>Betaproteobacteria</taxon>
        <taxon>Burkholderiales</taxon>
        <taxon>Burkholderiaceae</taxon>
        <taxon>Cupriavidus</taxon>
    </lineage>
</organism>
<comment type="caution">
    <text evidence="1">The sequence shown here is derived from an EMBL/GenBank/DDBJ whole genome shotgun (WGS) entry which is preliminary data.</text>
</comment>
<proteinExistence type="predicted"/>
<dbReference type="Proteomes" id="UP000234341">
    <property type="component" value="Unassembled WGS sequence"/>
</dbReference>
<evidence type="ECO:0000313" key="1">
    <source>
        <dbReference type="EMBL" id="PLP97888.1"/>
    </source>
</evidence>
<evidence type="ECO:0000313" key="2">
    <source>
        <dbReference type="Proteomes" id="UP000234341"/>
    </source>
</evidence>
<name>A0A2N5C6R0_9BURK</name>
<gene>
    <name evidence="1" type="ORF">CYJ10_24050</name>
</gene>
<accession>A0A2N5C6R0</accession>
<sequence length="335" mass="35772">MPNVATNLKAAGPFVKTGFRPPIFDPGRLVINPERIFESYWNKLGGSPGKAVSDVESVAGGKRKRYEHGALYYGGPTKHPVWVYGAIGDRYDQLGGPGSWLGFPFSDEAAFPQSGRVSQFEHGAIYWWPDVGAIELRDVVVHYTGLLCFGESDSDQFFSDSDEPYVVIGTVTPFGSESDRSAIYDDVDGGEGVPDLKEIYRGPPYGITISSLIIEHDDENPDRYKDAMSAAVAAAATGVTAAVAVIPAVGALLATVVGPLLASTVPVISSTLNDALDLADDTIGYGNFMLTAKDMVVMAARKPVETYHGVGFKVQTPLISRDGASYKACYSVVSV</sequence>